<name>A0A1F4X7Q8_UNCKA</name>
<keyword evidence="4" id="KW-0133">Cell shape</keyword>
<dbReference type="CDD" id="cd13123">
    <property type="entry name" value="MATE_MurJ_like"/>
    <property type="match status" value="1"/>
</dbReference>
<comment type="caution">
    <text evidence="9">The sequence shown here is derived from an EMBL/GenBank/DDBJ whole genome shotgun (WGS) entry which is preliminary data.</text>
</comment>
<feature type="transmembrane region" description="Helical" evidence="8">
    <location>
        <begin position="110"/>
        <end position="131"/>
    </location>
</feature>
<evidence type="ECO:0000256" key="3">
    <source>
        <dbReference type="ARBA" id="ARBA00022692"/>
    </source>
</evidence>
<dbReference type="PANTHER" id="PTHR47019:SF1">
    <property type="entry name" value="LIPID II FLIPPASE MURJ"/>
    <property type="match status" value="1"/>
</dbReference>
<reference evidence="9 10" key="1">
    <citation type="journal article" date="2016" name="Nat. Commun.">
        <title>Thousands of microbial genomes shed light on interconnected biogeochemical processes in an aquifer system.</title>
        <authorList>
            <person name="Anantharaman K."/>
            <person name="Brown C.T."/>
            <person name="Hug L.A."/>
            <person name="Sharon I."/>
            <person name="Castelle C.J."/>
            <person name="Probst A.J."/>
            <person name="Thomas B.C."/>
            <person name="Singh A."/>
            <person name="Wilkins M.J."/>
            <person name="Karaoz U."/>
            <person name="Brodie E.L."/>
            <person name="Williams K.H."/>
            <person name="Hubbard S.S."/>
            <person name="Banfield J.F."/>
        </authorList>
    </citation>
    <scope>NUCLEOTIDE SEQUENCE [LARGE SCALE GENOMIC DNA]</scope>
</reference>
<dbReference type="AlphaFoldDB" id="A0A1F4X7Q8"/>
<keyword evidence="5" id="KW-0573">Peptidoglycan synthesis</keyword>
<evidence type="ECO:0000256" key="1">
    <source>
        <dbReference type="ARBA" id="ARBA00004651"/>
    </source>
</evidence>
<gene>
    <name evidence="9" type="ORF">A2619_05545</name>
</gene>
<evidence type="ECO:0000256" key="4">
    <source>
        <dbReference type="ARBA" id="ARBA00022960"/>
    </source>
</evidence>
<evidence type="ECO:0000256" key="7">
    <source>
        <dbReference type="ARBA" id="ARBA00023136"/>
    </source>
</evidence>
<feature type="transmembrane region" description="Helical" evidence="8">
    <location>
        <begin position="259"/>
        <end position="287"/>
    </location>
</feature>
<dbReference type="GO" id="GO:0005886">
    <property type="term" value="C:plasma membrane"/>
    <property type="evidence" value="ECO:0007669"/>
    <property type="project" value="UniProtKB-SubCell"/>
</dbReference>
<feature type="transmembrane region" description="Helical" evidence="8">
    <location>
        <begin position="293"/>
        <end position="315"/>
    </location>
</feature>
<dbReference type="EMBL" id="MEWG01000015">
    <property type="protein sequence ID" value="OGC77669.1"/>
    <property type="molecule type" value="Genomic_DNA"/>
</dbReference>
<dbReference type="PRINTS" id="PR01806">
    <property type="entry name" value="VIRFACTRMVIN"/>
</dbReference>
<dbReference type="GO" id="GO:0009252">
    <property type="term" value="P:peptidoglycan biosynthetic process"/>
    <property type="evidence" value="ECO:0007669"/>
    <property type="project" value="UniProtKB-KW"/>
</dbReference>
<dbReference type="NCBIfam" id="TIGR01695">
    <property type="entry name" value="murJ_mviN"/>
    <property type="match status" value="1"/>
</dbReference>
<keyword evidence="3 8" id="KW-0812">Transmembrane</keyword>
<dbReference type="InterPro" id="IPR051050">
    <property type="entry name" value="Lipid_II_flippase_MurJ/MviN"/>
</dbReference>
<evidence type="ECO:0000313" key="9">
    <source>
        <dbReference type="EMBL" id="OGC77669.1"/>
    </source>
</evidence>
<organism evidence="9 10">
    <name type="scientific">candidate division WWE3 bacterium RIFOXYD1_FULL_39_9</name>
    <dbReference type="NCBI Taxonomy" id="1802649"/>
    <lineage>
        <taxon>Bacteria</taxon>
        <taxon>Katanobacteria</taxon>
    </lineage>
</organism>
<protein>
    <submittedName>
        <fullName evidence="9">Murein biosynthesis integral membrane protein MurJ</fullName>
    </submittedName>
</protein>
<dbReference type="GO" id="GO:0008360">
    <property type="term" value="P:regulation of cell shape"/>
    <property type="evidence" value="ECO:0007669"/>
    <property type="project" value="UniProtKB-KW"/>
</dbReference>
<feature type="transmembrane region" description="Helical" evidence="8">
    <location>
        <begin position="151"/>
        <end position="174"/>
    </location>
</feature>
<evidence type="ECO:0000256" key="5">
    <source>
        <dbReference type="ARBA" id="ARBA00022984"/>
    </source>
</evidence>
<feature type="transmembrane region" description="Helical" evidence="8">
    <location>
        <begin position="374"/>
        <end position="392"/>
    </location>
</feature>
<keyword evidence="2" id="KW-1003">Cell membrane</keyword>
<dbReference type="HAMAP" id="MF_02078">
    <property type="entry name" value="MurJ_MviN"/>
    <property type="match status" value="1"/>
</dbReference>
<proteinExistence type="inferred from homology"/>
<evidence type="ECO:0000256" key="8">
    <source>
        <dbReference type="SAM" id="Phobius"/>
    </source>
</evidence>
<feature type="non-terminal residue" evidence="9">
    <location>
        <position position="512"/>
    </location>
</feature>
<feature type="transmembrane region" description="Helical" evidence="8">
    <location>
        <begin position="181"/>
        <end position="202"/>
    </location>
</feature>
<feature type="transmembrane region" description="Helical" evidence="8">
    <location>
        <begin position="208"/>
        <end position="230"/>
    </location>
</feature>
<keyword evidence="6 8" id="KW-1133">Transmembrane helix</keyword>
<dbReference type="PANTHER" id="PTHR47019">
    <property type="entry name" value="LIPID II FLIPPASE MURJ"/>
    <property type="match status" value="1"/>
</dbReference>
<feature type="transmembrane region" description="Helical" evidence="8">
    <location>
        <begin position="404"/>
        <end position="425"/>
    </location>
</feature>
<dbReference type="Proteomes" id="UP000176815">
    <property type="component" value="Unassembled WGS sequence"/>
</dbReference>
<evidence type="ECO:0000256" key="6">
    <source>
        <dbReference type="ARBA" id="ARBA00022989"/>
    </source>
</evidence>
<dbReference type="GO" id="GO:0015648">
    <property type="term" value="F:lipid-linked peptidoglycan transporter activity"/>
    <property type="evidence" value="ECO:0007669"/>
    <property type="project" value="TreeGrafter"/>
</dbReference>
<dbReference type="PIRSF" id="PIRSF002869">
    <property type="entry name" value="MviN"/>
    <property type="match status" value="1"/>
</dbReference>
<feature type="transmembrane region" description="Helical" evidence="8">
    <location>
        <begin position="431"/>
        <end position="453"/>
    </location>
</feature>
<feature type="transmembrane region" description="Helical" evidence="8">
    <location>
        <begin position="465"/>
        <end position="485"/>
    </location>
</feature>
<dbReference type="InterPro" id="IPR004268">
    <property type="entry name" value="MurJ"/>
</dbReference>
<feature type="transmembrane region" description="Helical" evidence="8">
    <location>
        <begin position="336"/>
        <end position="354"/>
    </location>
</feature>
<dbReference type="Pfam" id="PF03023">
    <property type="entry name" value="MurJ"/>
    <property type="match status" value="1"/>
</dbReference>
<feature type="transmembrane region" description="Helical" evidence="8">
    <location>
        <begin position="76"/>
        <end position="98"/>
    </location>
</feature>
<evidence type="ECO:0000313" key="10">
    <source>
        <dbReference type="Proteomes" id="UP000176815"/>
    </source>
</evidence>
<dbReference type="GO" id="GO:0034204">
    <property type="term" value="P:lipid translocation"/>
    <property type="evidence" value="ECO:0007669"/>
    <property type="project" value="TreeGrafter"/>
</dbReference>
<keyword evidence="7 8" id="KW-0472">Membrane</keyword>
<sequence>MKVKCKAKMGINNTKNKLTAFLMDTQNTILSAALVLAISSGINAVLGVVKNRFFASEFGVSQELAVFYTADKIPNLVYSILIVGAISTVFIPVFTDLLKKDKQKAFETASTIINTTFVFFLVISTFIFIYAEPIINLLALGKFPSSDVTLGANLMRVMLISQMILVTGSLITSVLQSFKYFIAPAIAPVAYNIGMIIGILFLSDKYGIYGPAYGTILGATFHLLIQLPYIKRTGFVQSMSFNFHAKGLKEMSRLIPPRLVSVLISNLLGTVNNSLAILISTSSVIFLKFAIQLQSFPIMLFGASIATASLPTLSAENDEKDREKFKKTFITSFHQMMYLVLPLSVILMILRIPVVRLVYGVSNFPWEATVKTAYVLAFFSFSVFSQSANYLITRAFYALKDTTTPVKISAATILLNVGMSLLFVLGFGWGVWSVAFSFSVTSLIDMVLLMYMLSRKLGGFRPETILVPFTKISYASVLMGIGLYVPLKLLDRVVFDTSRTLNLFVLTAVAGI</sequence>
<evidence type="ECO:0000256" key="2">
    <source>
        <dbReference type="ARBA" id="ARBA00022475"/>
    </source>
</evidence>
<accession>A0A1F4X7Q8</accession>
<comment type="subcellular location">
    <subcellularLocation>
        <location evidence="1">Cell membrane</location>
        <topology evidence="1">Multi-pass membrane protein</topology>
    </subcellularLocation>
</comment>